<evidence type="ECO:0000256" key="5">
    <source>
        <dbReference type="ARBA" id="ARBA00022692"/>
    </source>
</evidence>
<feature type="transmembrane region" description="Helical" evidence="8">
    <location>
        <begin position="43"/>
        <end position="68"/>
    </location>
</feature>
<protein>
    <submittedName>
        <fullName evidence="10">Dolichyl-phosphate-mannose-protein mannosyltransferase</fullName>
    </submittedName>
</protein>
<feature type="transmembrane region" description="Helical" evidence="8">
    <location>
        <begin position="408"/>
        <end position="427"/>
    </location>
</feature>
<name>A0A327YSR9_9FLAO</name>
<gene>
    <name evidence="10" type="ORF">B0I03_103117</name>
</gene>
<dbReference type="GO" id="GO:0005886">
    <property type="term" value="C:plasma membrane"/>
    <property type="evidence" value="ECO:0007669"/>
    <property type="project" value="UniProtKB-SubCell"/>
</dbReference>
<evidence type="ECO:0000256" key="6">
    <source>
        <dbReference type="ARBA" id="ARBA00022989"/>
    </source>
</evidence>
<evidence type="ECO:0000313" key="11">
    <source>
        <dbReference type="Proteomes" id="UP000249620"/>
    </source>
</evidence>
<evidence type="ECO:0000256" key="4">
    <source>
        <dbReference type="ARBA" id="ARBA00022679"/>
    </source>
</evidence>
<feature type="transmembrane region" description="Helical" evidence="8">
    <location>
        <begin position="175"/>
        <end position="195"/>
    </location>
</feature>
<keyword evidence="5 8" id="KW-0812">Transmembrane</keyword>
<dbReference type="EMBL" id="QLMI01000003">
    <property type="protein sequence ID" value="RAK23652.1"/>
    <property type="molecule type" value="Genomic_DNA"/>
</dbReference>
<feature type="transmembrane region" description="Helical" evidence="8">
    <location>
        <begin position="492"/>
        <end position="513"/>
    </location>
</feature>
<keyword evidence="11" id="KW-1185">Reference proteome</keyword>
<keyword evidence="2" id="KW-1003">Cell membrane</keyword>
<feature type="transmembrane region" description="Helical" evidence="8">
    <location>
        <begin position="467"/>
        <end position="486"/>
    </location>
</feature>
<reference evidence="10 11" key="1">
    <citation type="submission" date="2018-06" db="EMBL/GenBank/DDBJ databases">
        <title>Genomic Encyclopedia of Type Strains, Phase III (KMG-III): the genomes of soil and plant-associated and newly described type strains.</title>
        <authorList>
            <person name="Whitman W."/>
        </authorList>
    </citation>
    <scope>NUCLEOTIDE SEQUENCE [LARGE SCALE GENOMIC DNA]</scope>
    <source>
        <strain evidence="10 11">CGMCC 1.12398</strain>
    </source>
</reference>
<feature type="transmembrane region" description="Helical" evidence="8">
    <location>
        <begin position="100"/>
        <end position="119"/>
    </location>
</feature>
<feature type="transmembrane region" description="Helical" evidence="8">
    <location>
        <begin position="230"/>
        <end position="248"/>
    </location>
</feature>
<evidence type="ECO:0000313" key="10">
    <source>
        <dbReference type="EMBL" id="RAK23652.1"/>
    </source>
</evidence>
<keyword evidence="6 8" id="KW-1133">Transmembrane helix</keyword>
<keyword evidence="7 8" id="KW-0472">Membrane</keyword>
<feature type="domain" description="Glycosyltransferase RgtA/B/C/D-like" evidence="9">
    <location>
        <begin position="156"/>
        <end position="303"/>
    </location>
</feature>
<proteinExistence type="predicted"/>
<keyword evidence="4 10" id="KW-0808">Transferase</keyword>
<dbReference type="Proteomes" id="UP000249620">
    <property type="component" value="Unassembled WGS sequence"/>
</dbReference>
<dbReference type="PANTHER" id="PTHR33908">
    <property type="entry name" value="MANNOSYLTRANSFERASE YKCB-RELATED"/>
    <property type="match status" value="1"/>
</dbReference>
<keyword evidence="3 10" id="KW-0328">Glycosyltransferase</keyword>
<evidence type="ECO:0000259" key="9">
    <source>
        <dbReference type="Pfam" id="PF13231"/>
    </source>
</evidence>
<dbReference type="InterPro" id="IPR050297">
    <property type="entry name" value="LipidA_mod_glycosyltrf_83"/>
</dbReference>
<evidence type="ECO:0000256" key="3">
    <source>
        <dbReference type="ARBA" id="ARBA00022676"/>
    </source>
</evidence>
<dbReference type="PANTHER" id="PTHR33908:SF11">
    <property type="entry name" value="MEMBRANE PROTEIN"/>
    <property type="match status" value="1"/>
</dbReference>
<feature type="transmembrane region" description="Helical" evidence="8">
    <location>
        <begin position="439"/>
        <end position="460"/>
    </location>
</feature>
<feature type="transmembrane region" description="Helical" evidence="8">
    <location>
        <begin position="255"/>
        <end position="286"/>
    </location>
</feature>
<sequence length="638" mass="74420">MLLIITFLLSLIILNLKKGLIEGNIRSILIFSFSIVFITEILSLFKCVNVIGIYTAWSLMILVCWYLIFKKKKESFSLVIFELKKLKTTFQNNFSKIEKGYVLIIFIFLFLLFLQGILYPPNNWDSLTYHMSRIMFWIGNESVNHFPSHILRHLYQPPFAEFVIMNVNLLNGNDYFSNSVQLLFLFGSLLVVWQILSMFDFSRKLKLFALLLLISIPSVILQATTTKNDVITGFFVLSAILYLFKIYRLNKKEDIIFLSFIIGLGMLTKGTAYLFFVPVFIVFGILFLKQILKEKNLFIIKNVHWIIVIVIAINIGHFQRNYSLNKDILNIDEQEAKNYSNEDLSLTTTFSNILKNLALHVPYPLNEPLDKIIHTIHDDLNIDINSPQNNYLGIKYSKPYDFTTHEDYVPNFIHLLLILGAILFFVFHLKRKKDNKTLLYNVVTLIIVMQLLLFAFYLKWQPWHTRLHIPIFMTSSILVVCSLALLKRNIVIQNVISIILIGSTFLFIVFNNLRPLIENGKLTKSIALDDNRFQKYFANQPQLYSDYKSVIKEINANETIGLIMSDWEYPLFYNYYFSYIKPVAINVNNITSKTSSETPEVNSIVSNTINQAFIDYNGKRYFNISSKNSYLWIYSLNK</sequence>
<organism evidence="10 11">
    <name type="scientific">Flavobacterium aquaticum</name>
    <dbReference type="NCBI Taxonomy" id="1236486"/>
    <lineage>
        <taxon>Bacteria</taxon>
        <taxon>Pseudomonadati</taxon>
        <taxon>Bacteroidota</taxon>
        <taxon>Flavobacteriia</taxon>
        <taxon>Flavobacteriales</taxon>
        <taxon>Flavobacteriaceae</taxon>
        <taxon>Flavobacterium</taxon>
    </lineage>
</organism>
<dbReference type="OrthoDB" id="9764517at2"/>
<dbReference type="Pfam" id="PF13231">
    <property type="entry name" value="PMT_2"/>
    <property type="match status" value="1"/>
</dbReference>
<feature type="transmembrane region" description="Helical" evidence="8">
    <location>
        <begin position="207"/>
        <end position="224"/>
    </location>
</feature>
<accession>A0A327YSR9</accession>
<evidence type="ECO:0000256" key="1">
    <source>
        <dbReference type="ARBA" id="ARBA00004651"/>
    </source>
</evidence>
<evidence type="ECO:0000256" key="7">
    <source>
        <dbReference type="ARBA" id="ARBA00023136"/>
    </source>
</evidence>
<evidence type="ECO:0000256" key="2">
    <source>
        <dbReference type="ARBA" id="ARBA00022475"/>
    </source>
</evidence>
<dbReference type="InterPro" id="IPR038731">
    <property type="entry name" value="RgtA/B/C-like"/>
</dbReference>
<evidence type="ECO:0000256" key="8">
    <source>
        <dbReference type="SAM" id="Phobius"/>
    </source>
</evidence>
<comment type="caution">
    <text evidence="10">The sequence shown here is derived from an EMBL/GenBank/DDBJ whole genome shotgun (WGS) entry which is preliminary data.</text>
</comment>
<feature type="transmembrane region" description="Helical" evidence="8">
    <location>
        <begin position="298"/>
        <end position="316"/>
    </location>
</feature>
<dbReference type="AlphaFoldDB" id="A0A327YSR9"/>
<dbReference type="GO" id="GO:0016763">
    <property type="term" value="F:pentosyltransferase activity"/>
    <property type="evidence" value="ECO:0007669"/>
    <property type="project" value="TreeGrafter"/>
</dbReference>
<comment type="subcellular location">
    <subcellularLocation>
        <location evidence="1">Cell membrane</location>
        <topology evidence="1">Multi-pass membrane protein</topology>
    </subcellularLocation>
</comment>
<dbReference type="GO" id="GO:0009103">
    <property type="term" value="P:lipopolysaccharide biosynthetic process"/>
    <property type="evidence" value="ECO:0007669"/>
    <property type="project" value="UniProtKB-ARBA"/>
</dbReference>